<reference evidence="2 3" key="1">
    <citation type="journal article" date="2017" name="Nature">
        <title>The Apostasia genome and the evolution of orchids.</title>
        <authorList>
            <person name="Zhang G.Q."/>
            <person name="Liu K.W."/>
            <person name="Li Z."/>
            <person name="Lohaus R."/>
            <person name="Hsiao Y.Y."/>
            <person name="Niu S.C."/>
            <person name="Wang J.Y."/>
            <person name="Lin Y.C."/>
            <person name="Xu Q."/>
            <person name="Chen L.J."/>
            <person name="Yoshida K."/>
            <person name="Fujiwara S."/>
            <person name="Wang Z.W."/>
            <person name="Zhang Y.Q."/>
            <person name="Mitsuda N."/>
            <person name="Wang M."/>
            <person name="Liu G.H."/>
            <person name="Pecoraro L."/>
            <person name="Huang H.X."/>
            <person name="Xiao X.J."/>
            <person name="Lin M."/>
            <person name="Wu X.Y."/>
            <person name="Wu W.L."/>
            <person name="Chen Y.Y."/>
            <person name="Chang S.B."/>
            <person name="Sakamoto S."/>
            <person name="Ohme-Takagi M."/>
            <person name="Yagi M."/>
            <person name="Zeng S.J."/>
            <person name="Shen C.Y."/>
            <person name="Yeh C.M."/>
            <person name="Luo Y.B."/>
            <person name="Tsai W.C."/>
            <person name="Van de Peer Y."/>
            <person name="Liu Z.J."/>
        </authorList>
    </citation>
    <scope>NUCLEOTIDE SEQUENCE [LARGE SCALE GENOMIC DNA]</scope>
    <source>
        <strain evidence="3">cv. Shenzhen</strain>
        <tissue evidence="2">Stem</tissue>
    </source>
</reference>
<proteinExistence type="predicted"/>
<dbReference type="AlphaFoldDB" id="A0A2I0B852"/>
<evidence type="ECO:0000313" key="2">
    <source>
        <dbReference type="EMBL" id="PKA63960.1"/>
    </source>
</evidence>
<dbReference type="Proteomes" id="UP000236161">
    <property type="component" value="Unassembled WGS sequence"/>
</dbReference>
<keyword evidence="3" id="KW-1185">Reference proteome</keyword>
<dbReference type="EMBL" id="KZ451906">
    <property type="protein sequence ID" value="PKA63960.1"/>
    <property type="molecule type" value="Genomic_DNA"/>
</dbReference>
<gene>
    <name evidence="2" type="ORF">AXF42_Ash004972</name>
</gene>
<name>A0A2I0B852_9ASPA</name>
<feature type="compositionally biased region" description="Polar residues" evidence="1">
    <location>
        <begin position="86"/>
        <end position="101"/>
    </location>
</feature>
<feature type="region of interest" description="Disordered" evidence="1">
    <location>
        <begin position="74"/>
        <end position="101"/>
    </location>
</feature>
<protein>
    <submittedName>
        <fullName evidence="2">Uncharacterized protein</fullName>
    </submittedName>
</protein>
<feature type="compositionally biased region" description="Pro residues" evidence="1">
    <location>
        <begin position="76"/>
        <end position="85"/>
    </location>
</feature>
<accession>A0A2I0B852</accession>
<organism evidence="2 3">
    <name type="scientific">Apostasia shenzhenica</name>
    <dbReference type="NCBI Taxonomy" id="1088818"/>
    <lineage>
        <taxon>Eukaryota</taxon>
        <taxon>Viridiplantae</taxon>
        <taxon>Streptophyta</taxon>
        <taxon>Embryophyta</taxon>
        <taxon>Tracheophyta</taxon>
        <taxon>Spermatophyta</taxon>
        <taxon>Magnoliopsida</taxon>
        <taxon>Liliopsida</taxon>
        <taxon>Asparagales</taxon>
        <taxon>Orchidaceae</taxon>
        <taxon>Apostasioideae</taxon>
        <taxon>Apostasia</taxon>
    </lineage>
</organism>
<evidence type="ECO:0000313" key="3">
    <source>
        <dbReference type="Proteomes" id="UP000236161"/>
    </source>
</evidence>
<evidence type="ECO:0000256" key="1">
    <source>
        <dbReference type="SAM" id="MobiDB-lite"/>
    </source>
</evidence>
<sequence>MFTFSYSCSLKPSSGKNHRAIDNCSAIDLNDKSVLPIVALLLAPPQHLVLVVDDSDLAAVVEPQEAVLSLTLRLARPPPPPPKPSQTPGCSCSPLPTRSPC</sequence>